<feature type="transmembrane region" description="Helical" evidence="1">
    <location>
        <begin position="12"/>
        <end position="32"/>
    </location>
</feature>
<dbReference type="Proteomes" id="UP000178448">
    <property type="component" value="Unassembled WGS sequence"/>
</dbReference>
<comment type="caution">
    <text evidence="2">The sequence shown here is derived from an EMBL/GenBank/DDBJ whole genome shotgun (WGS) entry which is preliminary data.</text>
</comment>
<evidence type="ECO:0000313" key="3">
    <source>
        <dbReference type="Proteomes" id="UP000178448"/>
    </source>
</evidence>
<sequence length="182" mass="21288">MRNADAQASIWFHPLILAVTAVKFAAAATILVNPFWGLFLSSAIDIADAQIVIRLLGFDRRQYQQWDKSTDWFAYVAELWVGVTYGVFLPLFLLLFFRFFGQFMFSRFRSTLVFILFPNFFEAAFMWLVIFHPDRRSISLGAGEPWNWLYIFFAAKLIQEIMLHYVWTELIVGAGRKRLLHS</sequence>
<dbReference type="EMBL" id="MFJD01000015">
    <property type="protein sequence ID" value="OGG01520.1"/>
    <property type="molecule type" value="Genomic_DNA"/>
</dbReference>
<reference evidence="2 3" key="1">
    <citation type="journal article" date="2016" name="Nat. Commun.">
        <title>Thousands of microbial genomes shed light on interconnected biogeochemical processes in an aquifer system.</title>
        <authorList>
            <person name="Anantharaman K."/>
            <person name="Brown C.T."/>
            <person name="Hug L.A."/>
            <person name="Sharon I."/>
            <person name="Castelle C.J."/>
            <person name="Probst A.J."/>
            <person name="Thomas B.C."/>
            <person name="Singh A."/>
            <person name="Wilkins M.J."/>
            <person name="Karaoz U."/>
            <person name="Brodie E.L."/>
            <person name="Williams K.H."/>
            <person name="Hubbard S.S."/>
            <person name="Banfield J.F."/>
        </authorList>
    </citation>
    <scope>NUCLEOTIDE SEQUENCE [LARGE SCALE GENOMIC DNA]</scope>
</reference>
<feature type="transmembrane region" description="Helical" evidence="1">
    <location>
        <begin position="79"/>
        <end position="100"/>
    </location>
</feature>
<feature type="transmembrane region" description="Helical" evidence="1">
    <location>
        <begin position="150"/>
        <end position="172"/>
    </location>
</feature>
<keyword evidence="1" id="KW-0812">Transmembrane</keyword>
<evidence type="ECO:0000313" key="2">
    <source>
        <dbReference type="EMBL" id="OGG01520.1"/>
    </source>
</evidence>
<proteinExistence type="predicted"/>
<feature type="transmembrane region" description="Helical" evidence="1">
    <location>
        <begin position="112"/>
        <end position="130"/>
    </location>
</feature>
<organism evidence="2 3">
    <name type="scientific">Candidatus Gottesmanbacteria bacterium RBG_16_52_11</name>
    <dbReference type="NCBI Taxonomy" id="1798374"/>
    <lineage>
        <taxon>Bacteria</taxon>
        <taxon>Candidatus Gottesmaniibacteriota</taxon>
    </lineage>
</organism>
<evidence type="ECO:0000256" key="1">
    <source>
        <dbReference type="SAM" id="Phobius"/>
    </source>
</evidence>
<dbReference type="STRING" id="1798374.A2Z33_00595"/>
<gene>
    <name evidence="2" type="ORF">A2Z33_00595</name>
</gene>
<keyword evidence="1" id="KW-0472">Membrane</keyword>
<keyword evidence="1" id="KW-1133">Transmembrane helix</keyword>
<name>A0A1F5YMW1_9BACT</name>
<protein>
    <submittedName>
        <fullName evidence="2">Uncharacterized protein</fullName>
    </submittedName>
</protein>
<accession>A0A1F5YMW1</accession>
<dbReference type="AlphaFoldDB" id="A0A1F5YMW1"/>